<accession>A0A0D8JSY9</accession>
<name>A0A0D8JSY9_COCIM</name>
<reference evidence="2" key="2">
    <citation type="journal article" date="2010" name="Genome Res.">
        <title>Population genomic sequencing of Coccidioides fungi reveals recent hybridization and transposon control.</title>
        <authorList>
            <person name="Neafsey D.E."/>
            <person name="Barker B.M."/>
            <person name="Sharpton T.J."/>
            <person name="Stajich J.E."/>
            <person name="Park D.J."/>
            <person name="Whiston E."/>
            <person name="Hung C.-Y."/>
            <person name="McMahan C."/>
            <person name="White J."/>
            <person name="Sykes S."/>
            <person name="Heiman D."/>
            <person name="Young S."/>
            <person name="Zeng Q."/>
            <person name="Abouelleil A."/>
            <person name="Aftuck L."/>
            <person name="Bessette D."/>
            <person name="Brown A."/>
            <person name="FitzGerald M."/>
            <person name="Lui A."/>
            <person name="Macdonald J.P."/>
            <person name="Priest M."/>
            <person name="Orbach M.J."/>
            <person name="Galgiani J.N."/>
            <person name="Kirkland T.N."/>
            <person name="Cole G.T."/>
            <person name="Birren B.W."/>
            <person name="Henn M.R."/>
            <person name="Taylor J.W."/>
            <person name="Rounsley S.D."/>
        </authorList>
    </citation>
    <scope>GENOME REANNOTATION</scope>
    <source>
        <strain evidence="2">RS</strain>
    </source>
</reference>
<dbReference type="VEuPathDB" id="FungiDB:CIMG_12441"/>
<proteinExistence type="predicted"/>
<dbReference type="AlphaFoldDB" id="A0A0D8JSY9"/>
<dbReference type="GeneID" id="24164139"/>
<gene>
    <name evidence="1" type="ORF">CIMG_12441</name>
</gene>
<dbReference type="RefSeq" id="XP_012214200.1">
    <property type="nucleotide sequence ID" value="XM_012358777.1"/>
</dbReference>
<dbReference type="KEGG" id="cim:CIMG_12441"/>
<organism evidence="1 2">
    <name type="scientific">Coccidioides immitis (strain RS)</name>
    <name type="common">Valley fever fungus</name>
    <dbReference type="NCBI Taxonomy" id="246410"/>
    <lineage>
        <taxon>Eukaryota</taxon>
        <taxon>Fungi</taxon>
        <taxon>Dikarya</taxon>
        <taxon>Ascomycota</taxon>
        <taxon>Pezizomycotina</taxon>
        <taxon>Eurotiomycetes</taxon>
        <taxon>Eurotiomycetidae</taxon>
        <taxon>Onygenales</taxon>
        <taxon>Onygenaceae</taxon>
        <taxon>Coccidioides</taxon>
    </lineage>
</organism>
<evidence type="ECO:0000313" key="1">
    <source>
        <dbReference type="EMBL" id="KJF60402.1"/>
    </source>
</evidence>
<sequence length="140" mass="15595">MHPPPGCKRSQAKVRHKLQVDIRSYQRHRVEGTVCLEGRDICQWCDSATRSPLGGIEVTGIFQKANRTSTGGLEKDGNASAGGLIVDNFCHSLTQLAMSYRAISRSTPRNDLKRAWGCGMVVEQEYAHLEECVYRTLNCI</sequence>
<keyword evidence="2" id="KW-1185">Reference proteome</keyword>
<dbReference type="EMBL" id="GG704912">
    <property type="protein sequence ID" value="KJF60402.1"/>
    <property type="molecule type" value="Genomic_DNA"/>
</dbReference>
<dbReference type="Proteomes" id="UP000001261">
    <property type="component" value="Unassembled WGS sequence"/>
</dbReference>
<dbReference type="InParanoid" id="A0A0D8JSY9"/>
<evidence type="ECO:0000313" key="2">
    <source>
        <dbReference type="Proteomes" id="UP000001261"/>
    </source>
</evidence>
<protein>
    <submittedName>
        <fullName evidence="1">Uncharacterized protein</fullName>
    </submittedName>
</protein>
<reference evidence="2" key="1">
    <citation type="journal article" date="2009" name="Genome Res.">
        <title>Comparative genomic analyses of the human fungal pathogens Coccidioides and their relatives.</title>
        <authorList>
            <person name="Sharpton T.J."/>
            <person name="Stajich J.E."/>
            <person name="Rounsley S.D."/>
            <person name="Gardner M.J."/>
            <person name="Wortman J.R."/>
            <person name="Jordar V.S."/>
            <person name="Maiti R."/>
            <person name="Kodira C.D."/>
            <person name="Neafsey D.E."/>
            <person name="Zeng Q."/>
            <person name="Hung C.-Y."/>
            <person name="McMahan C."/>
            <person name="Muszewska A."/>
            <person name="Grynberg M."/>
            <person name="Mandel M.A."/>
            <person name="Kellner E.M."/>
            <person name="Barker B.M."/>
            <person name="Galgiani J.N."/>
            <person name="Orbach M.J."/>
            <person name="Kirkland T.N."/>
            <person name="Cole G.T."/>
            <person name="Henn M.R."/>
            <person name="Birren B.W."/>
            <person name="Taylor J.W."/>
        </authorList>
    </citation>
    <scope>NUCLEOTIDE SEQUENCE [LARGE SCALE GENOMIC DNA]</scope>
    <source>
        <strain evidence="2">RS</strain>
    </source>
</reference>